<protein>
    <submittedName>
        <fullName evidence="3">Uncharacterized protein</fullName>
    </submittedName>
</protein>
<name>A0A2H3CXL7_ARMGA</name>
<sequence>MSTSPPSSPTQSALARAQQREYQRSECLSSLTTTPAQSTSHQLQHARLEMFTPPTPAHATSSRALQNERGRLEMSSDSSCPFTPVPSTEMLFGDFRVLEQECKKLEKRAVRAEGKARKTEESLNRMTLMYCQAQSKTQNTEESFNQLVHMHHRALAHLENAEESIDILKHELGDACNGDWYFWDFVKELRCGICNKDLDGAYRIPASPAEIPSTALAYGSGLKRLYMSTWSTQP</sequence>
<dbReference type="InParanoid" id="A0A2H3CXL7"/>
<evidence type="ECO:0000313" key="3">
    <source>
        <dbReference type="EMBL" id="PBK81527.1"/>
    </source>
</evidence>
<proteinExistence type="predicted"/>
<feature type="compositionally biased region" description="Polar residues" evidence="2">
    <location>
        <begin position="26"/>
        <end position="41"/>
    </location>
</feature>
<keyword evidence="1" id="KW-0175">Coiled coil</keyword>
<evidence type="ECO:0000313" key="4">
    <source>
        <dbReference type="Proteomes" id="UP000217790"/>
    </source>
</evidence>
<feature type="region of interest" description="Disordered" evidence="2">
    <location>
        <begin position="1"/>
        <end position="41"/>
    </location>
</feature>
<feature type="compositionally biased region" description="Low complexity" evidence="2">
    <location>
        <begin position="1"/>
        <end position="12"/>
    </location>
</feature>
<dbReference type="OrthoDB" id="3089872at2759"/>
<dbReference type="Proteomes" id="UP000217790">
    <property type="component" value="Unassembled WGS sequence"/>
</dbReference>
<evidence type="ECO:0000256" key="1">
    <source>
        <dbReference type="SAM" id="Coils"/>
    </source>
</evidence>
<organism evidence="3 4">
    <name type="scientific">Armillaria gallica</name>
    <name type="common">Bulbous honey fungus</name>
    <name type="synonym">Armillaria bulbosa</name>
    <dbReference type="NCBI Taxonomy" id="47427"/>
    <lineage>
        <taxon>Eukaryota</taxon>
        <taxon>Fungi</taxon>
        <taxon>Dikarya</taxon>
        <taxon>Basidiomycota</taxon>
        <taxon>Agaricomycotina</taxon>
        <taxon>Agaricomycetes</taxon>
        <taxon>Agaricomycetidae</taxon>
        <taxon>Agaricales</taxon>
        <taxon>Marasmiineae</taxon>
        <taxon>Physalacriaceae</taxon>
        <taxon>Armillaria</taxon>
    </lineage>
</organism>
<dbReference type="AlphaFoldDB" id="A0A2H3CXL7"/>
<gene>
    <name evidence="3" type="ORF">ARMGADRAFT_1091270</name>
</gene>
<dbReference type="EMBL" id="KZ293729">
    <property type="protein sequence ID" value="PBK81527.1"/>
    <property type="molecule type" value="Genomic_DNA"/>
</dbReference>
<dbReference type="SUPFAM" id="SSF57997">
    <property type="entry name" value="Tropomyosin"/>
    <property type="match status" value="1"/>
</dbReference>
<accession>A0A2H3CXL7</accession>
<feature type="coiled-coil region" evidence="1">
    <location>
        <begin position="95"/>
        <end position="122"/>
    </location>
</feature>
<keyword evidence="4" id="KW-1185">Reference proteome</keyword>
<reference evidence="4" key="1">
    <citation type="journal article" date="2017" name="Nat. Ecol. Evol.">
        <title>Genome expansion and lineage-specific genetic innovations in the forest pathogenic fungi Armillaria.</title>
        <authorList>
            <person name="Sipos G."/>
            <person name="Prasanna A.N."/>
            <person name="Walter M.C."/>
            <person name="O'Connor E."/>
            <person name="Balint B."/>
            <person name="Krizsan K."/>
            <person name="Kiss B."/>
            <person name="Hess J."/>
            <person name="Varga T."/>
            <person name="Slot J."/>
            <person name="Riley R."/>
            <person name="Boka B."/>
            <person name="Rigling D."/>
            <person name="Barry K."/>
            <person name="Lee J."/>
            <person name="Mihaltcheva S."/>
            <person name="LaButti K."/>
            <person name="Lipzen A."/>
            <person name="Waldron R."/>
            <person name="Moloney N.M."/>
            <person name="Sperisen C."/>
            <person name="Kredics L."/>
            <person name="Vagvoelgyi C."/>
            <person name="Patrignani A."/>
            <person name="Fitzpatrick D."/>
            <person name="Nagy I."/>
            <person name="Doyle S."/>
            <person name="Anderson J.B."/>
            <person name="Grigoriev I.V."/>
            <person name="Gueldener U."/>
            <person name="Muensterkoetter M."/>
            <person name="Nagy L.G."/>
        </authorList>
    </citation>
    <scope>NUCLEOTIDE SEQUENCE [LARGE SCALE GENOMIC DNA]</scope>
    <source>
        <strain evidence="4">Ar21-2</strain>
    </source>
</reference>
<evidence type="ECO:0000256" key="2">
    <source>
        <dbReference type="SAM" id="MobiDB-lite"/>
    </source>
</evidence>